<feature type="transmembrane region" description="Helical" evidence="11">
    <location>
        <begin position="430"/>
        <end position="452"/>
    </location>
</feature>
<evidence type="ECO:0000256" key="11">
    <source>
        <dbReference type="SAM" id="Phobius"/>
    </source>
</evidence>
<organism evidence="12 13">
    <name type="scientific">Streptomyces desertarenae</name>
    <dbReference type="NCBI Taxonomy" id="2666184"/>
    <lineage>
        <taxon>Bacteria</taxon>
        <taxon>Bacillati</taxon>
        <taxon>Actinomycetota</taxon>
        <taxon>Actinomycetes</taxon>
        <taxon>Kitasatosporales</taxon>
        <taxon>Streptomycetaceae</taxon>
        <taxon>Streptomyces</taxon>
    </lineage>
</organism>
<sequence>MTAAQPLPALLLLCAPAAAVLVLARRTGVGRRGTPEEYHAGGRLLSPAENGLAAAGEHPSATLLLAVAGTAALSGPAGLFCAAALLSAWPLVLLLSAEAVRNCGRFTLADMAALRAREHTVRTAAGIVSVTVAVLCVAAQTAGAAALVRLLPVGAEPRGAVFGAAAAAGALVVLRALYGGMRTTTRILAAATVPLLVCACALAAVAVVRAGGPAALAEAAGGRGGPGTVPALSGHGGGRWARADLAALGLALVLGTAGLPHVLARLTAVPTARAARRSVVWAAGAAGLLCPAAVLLGLGAAVLSGAVRYPDASGGAQEPAAAGGAAVRLLAAEAGGGAGTPWGTVLPAAVAAVCLTAAAAAVAGAALASSAAVVRDLRAPAPADVRSPRSGRGPGSGRPGRETAAARAAAAGVAAAGVAAGLLLRDVSALVLLGLALAVAASTGLPVLLYTLFRRRFTARGARWALCGGLAAAVVPTVLSPVVSGHPQALLPGADFAVFPLCNPAPLSVPAGFLAGWLGTLLSRGETADAAAHAETEVRALTGAGSA</sequence>
<evidence type="ECO:0000313" key="12">
    <source>
        <dbReference type="EMBL" id="MFD1832179.1"/>
    </source>
</evidence>
<keyword evidence="6" id="KW-0769">Symport</keyword>
<keyword evidence="3" id="KW-0813">Transport</keyword>
<dbReference type="EMBL" id="JBHUFU010000013">
    <property type="protein sequence ID" value="MFD1832179.1"/>
    <property type="molecule type" value="Genomic_DNA"/>
</dbReference>
<protein>
    <submittedName>
        <fullName evidence="12">Cation acetate symporter</fullName>
    </submittedName>
</protein>
<dbReference type="Pfam" id="PF00474">
    <property type="entry name" value="SSF"/>
    <property type="match status" value="1"/>
</dbReference>
<comment type="caution">
    <text evidence="12">The sequence shown here is derived from an EMBL/GenBank/DDBJ whole genome shotgun (WGS) entry which is preliminary data.</text>
</comment>
<feature type="region of interest" description="Disordered" evidence="10">
    <location>
        <begin position="382"/>
        <end position="403"/>
    </location>
</feature>
<proteinExistence type="inferred from homology"/>
<dbReference type="PROSITE" id="PS50283">
    <property type="entry name" value="NA_SOLUT_SYMP_3"/>
    <property type="match status" value="1"/>
</dbReference>
<evidence type="ECO:0000256" key="7">
    <source>
        <dbReference type="ARBA" id="ARBA00022989"/>
    </source>
</evidence>
<evidence type="ECO:0000313" key="13">
    <source>
        <dbReference type="Proteomes" id="UP001597365"/>
    </source>
</evidence>
<evidence type="ECO:0000256" key="5">
    <source>
        <dbReference type="ARBA" id="ARBA00022692"/>
    </source>
</evidence>
<feature type="transmembrane region" description="Helical" evidence="11">
    <location>
        <begin position="404"/>
        <end position="424"/>
    </location>
</feature>
<dbReference type="RefSeq" id="WP_380902832.1">
    <property type="nucleotide sequence ID" value="NZ_JBHUFU010000013.1"/>
</dbReference>
<keyword evidence="13" id="KW-1185">Reference proteome</keyword>
<feature type="transmembrane region" description="Helical" evidence="11">
    <location>
        <begin position="245"/>
        <end position="267"/>
    </location>
</feature>
<feature type="transmembrane region" description="Helical" evidence="11">
    <location>
        <begin position="279"/>
        <end position="303"/>
    </location>
</feature>
<dbReference type="Proteomes" id="UP001597365">
    <property type="component" value="Unassembled WGS sequence"/>
</dbReference>
<evidence type="ECO:0000256" key="10">
    <source>
        <dbReference type="SAM" id="MobiDB-lite"/>
    </source>
</evidence>
<accession>A0ABW4PPJ9</accession>
<reference evidence="13" key="1">
    <citation type="journal article" date="2019" name="Int. J. Syst. Evol. Microbiol.">
        <title>The Global Catalogue of Microorganisms (GCM) 10K type strain sequencing project: providing services to taxonomists for standard genome sequencing and annotation.</title>
        <authorList>
            <consortium name="The Broad Institute Genomics Platform"/>
            <consortium name="The Broad Institute Genome Sequencing Center for Infectious Disease"/>
            <person name="Wu L."/>
            <person name="Ma J."/>
        </authorList>
    </citation>
    <scope>NUCLEOTIDE SEQUENCE [LARGE SCALE GENOMIC DNA]</scope>
    <source>
        <strain evidence="13">CGMCC 4.7455</strain>
    </source>
</reference>
<keyword evidence="7 11" id="KW-1133">Transmembrane helix</keyword>
<evidence type="ECO:0000256" key="3">
    <source>
        <dbReference type="ARBA" id="ARBA00022448"/>
    </source>
</evidence>
<name>A0ABW4PPJ9_9ACTN</name>
<feature type="transmembrane region" description="Helical" evidence="11">
    <location>
        <begin position="121"/>
        <end position="148"/>
    </location>
</feature>
<evidence type="ECO:0000256" key="1">
    <source>
        <dbReference type="ARBA" id="ARBA00004651"/>
    </source>
</evidence>
<evidence type="ECO:0000256" key="9">
    <source>
        <dbReference type="RuleBase" id="RU362091"/>
    </source>
</evidence>
<keyword evidence="8 11" id="KW-0472">Membrane</keyword>
<feature type="transmembrane region" description="Helical" evidence="11">
    <location>
        <begin position="345"/>
        <end position="368"/>
    </location>
</feature>
<dbReference type="InterPro" id="IPR038377">
    <property type="entry name" value="Na/Glc_symporter_sf"/>
</dbReference>
<comment type="similarity">
    <text evidence="2 9">Belongs to the sodium:solute symporter (SSF) (TC 2.A.21) family.</text>
</comment>
<dbReference type="InterPro" id="IPR050277">
    <property type="entry name" value="Sodium:Solute_Symporter"/>
</dbReference>
<keyword evidence="5 11" id="KW-0812">Transmembrane</keyword>
<evidence type="ECO:0000256" key="2">
    <source>
        <dbReference type="ARBA" id="ARBA00006434"/>
    </source>
</evidence>
<dbReference type="InterPro" id="IPR001734">
    <property type="entry name" value="Na/solute_symporter"/>
</dbReference>
<feature type="transmembrane region" description="Helical" evidence="11">
    <location>
        <begin position="187"/>
        <end position="208"/>
    </location>
</feature>
<dbReference type="Gene3D" id="1.20.1730.10">
    <property type="entry name" value="Sodium/glucose cotransporter"/>
    <property type="match status" value="1"/>
</dbReference>
<dbReference type="PANTHER" id="PTHR48086:SF6">
    <property type="entry name" value="CATION_ACETATE SYMPORTER ACTP"/>
    <property type="match status" value="1"/>
</dbReference>
<evidence type="ECO:0000256" key="8">
    <source>
        <dbReference type="ARBA" id="ARBA00023136"/>
    </source>
</evidence>
<feature type="transmembrane region" description="Helical" evidence="11">
    <location>
        <begin position="77"/>
        <end position="100"/>
    </location>
</feature>
<gene>
    <name evidence="12" type="ORF">ACFSJS_21395</name>
</gene>
<dbReference type="PANTHER" id="PTHR48086">
    <property type="entry name" value="SODIUM/PROLINE SYMPORTER-RELATED"/>
    <property type="match status" value="1"/>
</dbReference>
<keyword evidence="4" id="KW-1003">Cell membrane</keyword>
<feature type="transmembrane region" description="Helical" evidence="11">
    <location>
        <begin position="160"/>
        <end position="178"/>
    </location>
</feature>
<feature type="transmembrane region" description="Helical" evidence="11">
    <location>
        <begin position="464"/>
        <end position="483"/>
    </location>
</feature>
<evidence type="ECO:0000256" key="4">
    <source>
        <dbReference type="ARBA" id="ARBA00022475"/>
    </source>
</evidence>
<comment type="subcellular location">
    <subcellularLocation>
        <location evidence="1">Cell membrane</location>
        <topology evidence="1">Multi-pass membrane protein</topology>
    </subcellularLocation>
</comment>
<evidence type="ECO:0000256" key="6">
    <source>
        <dbReference type="ARBA" id="ARBA00022847"/>
    </source>
</evidence>